<protein>
    <submittedName>
        <fullName evidence="1">Uncharacterized protein</fullName>
    </submittedName>
</protein>
<dbReference type="Proteomes" id="UP001500683">
    <property type="component" value="Unassembled WGS sequence"/>
</dbReference>
<reference evidence="2" key="1">
    <citation type="journal article" date="2019" name="Int. J. Syst. Evol. Microbiol.">
        <title>The Global Catalogue of Microorganisms (GCM) 10K type strain sequencing project: providing services to taxonomists for standard genome sequencing and annotation.</title>
        <authorList>
            <consortium name="The Broad Institute Genomics Platform"/>
            <consortium name="The Broad Institute Genome Sequencing Center for Infectious Disease"/>
            <person name="Wu L."/>
            <person name="Ma J."/>
        </authorList>
    </citation>
    <scope>NUCLEOTIDE SEQUENCE [LARGE SCALE GENOMIC DNA]</scope>
    <source>
        <strain evidence="2">JCM 16702</strain>
    </source>
</reference>
<accession>A0ABP7UV27</accession>
<dbReference type="EMBL" id="BAAAZG010000001">
    <property type="protein sequence ID" value="GAA4053571.1"/>
    <property type="molecule type" value="Genomic_DNA"/>
</dbReference>
<proteinExistence type="predicted"/>
<evidence type="ECO:0000313" key="1">
    <source>
        <dbReference type="EMBL" id="GAA4053571.1"/>
    </source>
</evidence>
<gene>
    <name evidence="1" type="ORF">GCM10022214_00060</name>
</gene>
<keyword evidence="2" id="KW-1185">Reference proteome</keyword>
<dbReference type="RefSeq" id="WP_344938903.1">
    <property type="nucleotide sequence ID" value="NZ_BAAAZG010000001.1"/>
</dbReference>
<sequence length="187" mass="20412">MTLEDDPAYLLAKMRVTRTSPFPRSTRELADIKFAALRVGQTLAEVRDEYGARALTVSWPATSDLLGQEAHEPHFRLPTSSQLFVLAACIRWCWPDPNQSLYPGVPAAEAEILDSLQAFSSAAEGSSQRTRGAHRAALRRLTACGLLSRSKDSGVIRLGPVIALWPEDDVAALRAEHHRLPGGPEAC</sequence>
<comment type="caution">
    <text evidence="1">The sequence shown here is derived from an EMBL/GenBank/DDBJ whole genome shotgun (WGS) entry which is preliminary data.</text>
</comment>
<evidence type="ECO:0000313" key="2">
    <source>
        <dbReference type="Proteomes" id="UP001500683"/>
    </source>
</evidence>
<organism evidence="1 2">
    <name type="scientific">Actinomadura miaoliensis</name>
    <dbReference type="NCBI Taxonomy" id="430685"/>
    <lineage>
        <taxon>Bacteria</taxon>
        <taxon>Bacillati</taxon>
        <taxon>Actinomycetota</taxon>
        <taxon>Actinomycetes</taxon>
        <taxon>Streptosporangiales</taxon>
        <taxon>Thermomonosporaceae</taxon>
        <taxon>Actinomadura</taxon>
    </lineage>
</organism>
<name>A0ABP7UV27_9ACTN</name>